<gene>
    <name evidence="1" type="ORF">HG66A1_03570</name>
</gene>
<proteinExistence type="predicted"/>
<dbReference type="AlphaFoldDB" id="A0A517PGU5"/>
<protein>
    <submittedName>
        <fullName evidence="1">Uncharacterized protein</fullName>
    </submittedName>
</protein>
<dbReference type="RefSeq" id="WP_145180268.1">
    <property type="nucleotide sequence ID" value="NZ_CP036266.1"/>
</dbReference>
<evidence type="ECO:0000313" key="1">
    <source>
        <dbReference type="EMBL" id="QDT18596.1"/>
    </source>
</evidence>
<keyword evidence="2" id="KW-1185">Reference proteome</keyword>
<organism evidence="1 2">
    <name type="scientific">Gimesia chilikensis</name>
    <dbReference type="NCBI Taxonomy" id="2605989"/>
    <lineage>
        <taxon>Bacteria</taxon>
        <taxon>Pseudomonadati</taxon>
        <taxon>Planctomycetota</taxon>
        <taxon>Planctomycetia</taxon>
        <taxon>Planctomycetales</taxon>
        <taxon>Planctomycetaceae</taxon>
        <taxon>Gimesia</taxon>
    </lineage>
</organism>
<dbReference type="OrthoDB" id="6047542at2"/>
<name>A0A517PGU5_9PLAN</name>
<sequence>MPYTAEQFQYFEQLIRGEADISWRAWWKRNEATLKVQLPRAEYLRIKFGLIEYAFKLLQEAGVDIEWGPAASREHYYARLHESVLDEKGRPSAEFQRQKYQGALRDLKAGDQEKAQRKMKRIIRQALKNREEYECEELCDIQFDGAQMLASGIDDEIKLGLALTREIASLDDTDDIIGVPIRYARDALAKYEGT</sequence>
<dbReference type="EMBL" id="CP036266">
    <property type="protein sequence ID" value="QDT18596.1"/>
    <property type="molecule type" value="Genomic_DNA"/>
</dbReference>
<accession>A0A517PGU5</accession>
<reference evidence="1 2" key="1">
    <citation type="submission" date="2019-02" db="EMBL/GenBank/DDBJ databases">
        <title>Deep-cultivation of Planctomycetes and their phenomic and genomic characterization uncovers novel biology.</title>
        <authorList>
            <person name="Wiegand S."/>
            <person name="Jogler M."/>
            <person name="Boedeker C."/>
            <person name="Pinto D."/>
            <person name="Vollmers J."/>
            <person name="Rivas-Marin E."/>
            <person name="Kohn T."/>
            <person name="Peeters S.H."/>
            <person name="Heuer A."/>
            <person name="Rast P."/>
            <person name="Oberbeckmann S."/>
            <person name="Bunk B."/>
            <person name="Jeske O."/>
            <person name="Meyerdierks A."/>
            <person name="Storesund J.E."/>
            <person name="Kallscheuer N."/>
            <person name="Luecker S."/>
            <person name="Lage O.M."/>
            <person name="Pohl T."/>
            <person name="Merkel B.J."/>
            <person name="Hornburger P."/>
            <person name="Mueller R.-W."/>
            <person name="Bruemmer F."/>
            <person name="Labrenz M."/>
            <person name="Spormann A.M."/>
            <person name="Op den Camp H."/>
            <person name="Overmann J."/>
            <person name="Amann R."/>
            <person name="Jetten M.S.M."/>
            <person name="Mascher T."/>
            <person name="Medema M.H."/>
            <person name="Devos D.P."/>
            <person name="Kaster A.-K."/>
            <person name="Ovreas L."/>
            <person name="Rohde M."/>
            <person name="Galperin M.Y."/>
            <person name="Jogler C."/>
        </authorList>
    </citation>
    <scope>NUCLEOTIDE SEQUENCE [LARGE SCALE GENOMIC DNA]</scope>
    <source>
        <strain evidence="1 2">HG66A1</strain>
    </source>
</reference>
<evidence type="ECO:0000313" key="2">
    <source>
        <dbReference type="Proteomes" id="UP000320421"/>
    </source>
</evidence>
<dbReference type="Proteomes" id="UP000320421">
    <property type="component" value="Chromosome"/>
</dbReference>